<evidence type="ECO:0000313" key="3">
    <source>
        <dbReference type="Proteomes" id="UP000003277"/>
    </source>
</evidence>
<sequence>MTPKVNPVTPLASPLGEEGHEVAKGWTVVRMIMILLFYVLSPFAQGAADWRSGPRWTILSVLCPVHTFPLRGTSPQEETRDMREKQRVIYFMYHFGVFPLWWLAPPPCPVGSMSLDSRVAYSSPMNPVPLPPPQAGALWMFSNVAMSLQESMETYSAP</sequence>
<protein>
    <submittedName>
        <fullName evidence="2">Uncharacterized protein</fullName>
    </submittedName>
</protein>
<keyword evidence="3" id="KW-1185">Reference proteome</keyword>
<dbReference type="HOGENOM" id="CLU_1666612_0_0_9"/>
<evidence type="ECO:0000313" key="2">
    <source>
        <dbReference type="EMBL" id="EHO63941.1"/>
    </source>
</evidence>
<reference evidence="2 3" key="1">
    <citation type="submission" date="2011-11" db="EMBL/GenBank/DDBJ databases">
        <title>The Genome Sequence of Dialister succinatiphilus YIT 11850.</title>
        <authorList>
            <consortium name="The Broad Institute Genome Sequencing Platform"/>
            <person name="Earl A."/>
            <person name="Ward D."/>
            <person name="Feldgarden M."/>
            <person name="Gevers D."/>
            <person name="Morotomi M."/>
            <person name="Young S.K."/>
            <person name="Zeng Q."/>
            <person name="Gargeya S."/>
            <person name="Fitzgerald M."/>
            <person name="Haas B."/>
            <person name="Abouelleil A."/>
            <person name="Alvarado L."/>
            <person name="Arachchi H.M."/>
            <person name="Berlin A."/>
            <person name="Brown A."/>
            <person name="Chapman S.B."/>
            <person name="Dunbar C."/>
            <person name="Gearin G."/>
            <person name="Goldberg J."/>
            <person name="Griggs A."/>
            <person name="Gujja S."/>
            <person name="Heiman D."/>
            <person name="Howarth C."/>
            <person name="Lui A."/>
            <person name="MacDonald P.J.P."/>
            <person name="Montmayeur A."/>
            <person name="Murphy C."/>
            <person name="Neiman D."/>
            <person name="Pearson M."/>
            <person name="Priest M."/>
            <person name="Roberts A."/>
            <person name="Saif S."/>
            <person name="Shea T."/>
            <person name="Sisk P."/>
            <person name="Stolte C."/>
            <person name="Sykes S."/>
            <person name="Wortman J."/>
            <person name="Nusbaum C."/>
            <person name="Birren B."/>
        </authorList>
    </citation>
    <scope>NUCLEOTIDE SEQUENCE [LARGE SCALE GENOMIC DNA]</scope>
    <source>
        <strain evidence="2 3">YIT 11850</strain>
    </source>
</reference>
<dbReference type="EMBL" id="ADLT01000002">
    <property type="protein sequence ID" value="EHO63941.1"/>
    <property type="molecule type" value="Genomic_DNA"/>
</dbReference>
<gene>
    <name evidence="2" type="ORF">HMPREF9453_00136</name>
</gene>
<keyword evidence="1" id="KW-1133">Transmembrane helix</keyword>
<keyword evidence="1" id="KW-0812">Transmembrane</keyword>
<feature type="transmembrane region" description="Helical" evidence="1">
    <location>
        <begin position="28"/>
        <end position="48"/>
    </location>
</feature>
<evidence type="ECO:0000256" key="1">
    <source>
        <dbReference type="SAM" id="Phobius"/>
    </source>
</evidence>
<name>H1CXP8_9FIRM</name>
<dbReference type="AlphaFoldDB" id="H1CXP8"/>
<proteinExistence type="predicted"/>
<dbReference type="Proteomes" id="UP000003277">
    <property type="component" value="Unassembled WGS sequence"/>
</dbReference>
<accession>H1CXP8</accession>
<keyword evidence="1" id="KW-0472">Membrane</keyword>
<feature type="transmembrane region" description="Helical" evidence="1">
    <location>
        <begin position="88"/>
        <end position="104"/>
    </location>
</feature>
<comment type="caution">
    <text evidence="2">The sequence shown here is derived from an EMBL/GenBank/DDBJ whole genome shotgun (WGS) entry which is preliminary data.</text>
</comment>
<organism evidence="2 3">
    <name type="scientific">Dialister succinatiphilus YIT 11850</name>
    <dbReference type="NCBI Taxonomy" id="742743"/>
    <lineage>
        <taxon>Bacteria</taxon>
        <taxon>Bacillati</taxon>
        <taxon>Bacillota</taxon>
        <taxon>Negativicutes</taxon>
        <taxon>Veillonellales</taxon>
        <taxon>Veillonellaceae</taxon>
        <taxon>Dialister</taxon>
    </lineage>
</organism>